<name>X0Y580_9ZZZZ</name>
<dbReference type="Gene3D" id="3.30.360.10">
    <property type="entry name" value="Dihydrodipicolinate Reductase, domain 2"/>
    <property type="match status" value="1"/>
</dbReference>
<sequence length="158" mass="17150">SGGHRVFGVPVEGQGISHFKFSNGVCGLMMTGRGTDRRTQIRLVGTDGVIVISPGRQVPLQMWGKGQSQWQNVELGGDPGAIGYVTSAILDLIDAFDSGREPELSARKALQATELIFATYESSRKRGRVQLPLEIDDSPFLSMLESGDMVADFPPVEW</sequence>
<accession>X0Y580</accession>
<protein>
    <recommendedName>
        <fullName evidence="2">Gfo/Idh/MocA-like oxidoreductase C-terminal domain-containing protein</fullName>
    </recommendedName>
</protein>
<dbReference type="AlphaFoldDB" id="X0Y580"/>
<organism evidence="1">
    <name type="scientific">marine sediment metagenome</name>
    <dbReference type="NCBI Taxonomy" id="412755"/>
    <lineage>
        <taxon>unclassified sequences</taxon>
        <taxon>metagenomes</taxon>
        <taxon>ecological metagenomes</taxon>
    </lineage>
</organism>
<gene>
    <name evidence="1" type="ORF">S01H1_78170</name>
</gene>
<evidence type="ECO:0008006" key="2">
    <source>
        <dbReference type="Google" id="ProtNLM"/>
    </source>
</evidence>
<reference evidence="1" key="1">
    <citation type="journal article" date="2014" name="Front. Microbiol.">
        <title>High frequency of phylogenetically diverse reductive dehalogenase-homologous genes in deep subseafloor sedimentary metagenomes.</title>
        <authorList>
            <person name="Kawai M."/>
            <person name="Futagami T."/>
            <person name="Toyoda A."/>
            <person name="Takaki Y."/>
            <person name="Nishi S."/>
            <person name="Hori S."/>
            <person name="Arai W."/>
            <person name="Tsubouchi T."/>
            <person name="Morono Y."/>
            <person name="Uchiyama I."/>
            <person name="Ito T."/>
            <person name="Fujiyama A."/>
            <person name="Inagaki F."/>
            <person name="Takami H."/>
        </authorList>
    </citation>
    <scope>NUCLEOTIDE SEQUENCE</scope>
    <source>
        <strain evidence="1">Expedition CK06-06</strain>
    </source>
</reference>
<dbReference type="EMBL" id="BARS01052592">
    <property type="protein sequence ID" value="GAG43848.1"/>
    <property type="molecule type" value="Genomic_DNA"/>
</dbReference>
<feature type="non-terminal residue" evidence="1">
    <location>
        <position position="1"/>
    </location>
</feature>
<evidence type="ECO:0000313" key="1">
    <source>
        <dbReference type="EMBL" id="GAG43848.1"/>
    </source>
</evidence>
<comment type="caution">
    <text evidence="1">The sequence shown here is derived from an EMBL/GenBank/DDBJ whole genome shotgun (WGS) entry which is preliminary data.</text>
</comment>
<proteinExistence type="predicted"/>
<dbReference type="SUPFAM" id="SSF55347">
    <property type="entry name" value="Glyceraldehyde-3-phosphate dehydrogenase-like, C-terminal domain"/>
    <property type="match status" value="1"/>
</dbReference>